<feature type="region of interest" description="Disordered" evidence="1">
    <location>
        <begin position="153"/>
        <end position="174"/>
    </location>
</feature>
<name>H5SU85_ACEAU</name>
<accession>H5SU85</accession>
<dbReference type="Pfam" id="PF00149">
    <property type="entry name" value="Metallophos"/>
    <property type="match status" value="1"/>
</dbReference>
<dbReference type="PANTHER" id="PTHR39323">
    <property type="entry name" value="BLR1149 PROTEIN"/>
    <property type="match status" value="1"/>
</dbReference>
<reference evidence="3" key="2">
    <citation type="journal article" date="2012" name="PLoS ONE">
        <title>A Deeply Branching Thermophilic Bacterium with an Ancient Acetyl-CoA Pathway Dominates a Subsurface Ecosystem.</title>
        <authorList>
            <person name="Takami H."/>
            <person name="Noguchi H."/>
            <person name="Takaki Y."/>
            <person name="Uchiyama I."/>
            <person name="Toyoda A."/>
            <person name="Nishi S."/>
            <person name="Chee G.-J."/>
            <person name="Arai W."/>
            <person name="Nunoura T."/>
            <person name="Itoh T."/>
            <person name="Hattori M."/>
            <person name="Takai K."/>
        </authorList>
    </citation>
    <scope>NUCLEOTIDE SEQUENCE</scope>
</reference>
<dbReference type="AlphaFoldDB" id="H5SU85"/>
<evidence type="ECO:0000259" key="2">
    <source>
        <dbReference type="Pfam" id="PF00149"/>
    </source>
</evidence>
<dbReference type="InterPro" id="IPR004843">
    <property type="entry name" value="Calcineurin-like_PHP"/>
</dbReference>
<evidence type="ECO:0000313" key="3">
    <source>
        <dbReference type="EMBL" id="BAL60085.1"/>
    </source>
</evidence>
<dbReference type="InterPro" id="IPR024173">
    <property type="entry name" value="Pesterase_MJ0037-like"/>
</dbReference>
<organism evidence="3">
    <name type="scientific">Acetithermum autotrophicum</name>
    <dbReference type="NCBI Taxonomy" id="1446466"/>
    <lineage>
        <taxon>Bacteria</taxon>
        <taxon>Candidatus Bipolaricaulota</taxon>
        <taxon>Candidatus Acetithermum</taxon>
    </lineage>
</organism>
<dbReference type="SUPFAM" id="SSF56300">
    <property type="entry name" value="Metallo-dependent phosphatases"/>
    <property type="match status" value="1"/>
</dbReference>
<proteinExistence type="predicted"/>
<dbReference type="GO" id="GO:0016787">
    <property type="term" value="F:hydrolase activity"/>
    <property type="evidence" value="ECO:0007669"/>
    <property type="project" value="InterPro"/>
</dbReference>
<dbReference type="PANTHER" id="PTHR39323:SF1">
    <property type="entry name" value="BLR1149 PROTEIN"/>
    <property type="match status" value="1"/>
</dbReference>
<evidence type="ECO:0000256" key="1">
    <source>
        <dbReference type="SAM" id="MobiDB-lite"/>
    </source>
</evidence>
<gene>
    <name evidence="3" type="ORF">HGMM_OP4C721</name>
</gene>
<reference evidence="3" key="1">
    <citation type="journal article" date="2005" name="Environ. Microbiol.">
        <title>Genetic and functional properties of uncultivated thermophilic crenarchaeotes from a subsurface gold mine as revealed by analysis of genome fragments.</title>
        <authorList>
            <person name="Nunoura T."/>
            <person name="Hirayama H."/>
            <person name="Takami H."/>
            <person name="Oida H."/>
            <person name="Nishi S."/>
            <person name="Shimamura S."/>
            <person name="Suzuki Y."/>
            <person name="Inagaki F."/>
            <person name="Takai K."/>
            <person name="Nealson K.H."/>
            <person name="Horikoshi K."/>
        </authorList>
    </citation>
    <scope>NUCLEOTIDE SEQUENCE</scope>
</reference>
<sequence length="271" mass="30542">MRSVSLSAGLELIDLALFLPNSRALVIADVHLGIEEALRDEGVFVPRQHLAHVQQRLERIFQELHITPSESLRKIIINGDLRHQFGPLSRVEQKESQEFLRWLAPWAEQIVLIEGNHDGSLRQFASERVTVTKSYREGPCLFVHGDEVLDLTPQPPSLKRKGEHSPPSLGEGSGERSWLIIGHEHPAVGLRDPITQRVEVYKCFLVGKFGGNNLLVLPSFNQLVRGSDLLKEQPLSPFVQQSDLESFLVYPVSDNGRIYEFGPLRRLLSAL</sequence>
<protein>
    <submittedName>
        <fullName evidence="3">Hypothetical conserved protein</fullName>
    </submittedName>
</protein>
<feature type="domain" description="Calcineurin-like phosphoesterase" evidence="2">
    <location>
        <begin position="23"/>
        <end position="130"/>
    </location>
</feature>
<dbReference type="Gene3D" id="3.60.21.10">
    <property type="match status" value="1"/>
</dbReference>
<dbReference type="PIRSF" id="PIRSF000887">
    <property type="entry name" value="Pesterase_MJ0037"/>
    <property type="match status" value="1"/>
</dbReference>
<dbReference type="EMBL" id="AP011803">
    <property type="protein sequence ID" value="BAL60085.1"/>
    <property type="molecule type" value="Genomic_DNA"/>
</dbReference>
<dbReference type="InterPro" id="IPR029052">
    <property type="entry name" value="Metallo-depent_PP-like"/>
</dbReference>